<feature type="transmembrane region" description="Helical" evidence="8">
    <location>
        <begin position="183"/>
        <end position="201"/>
    </location>
</feature>
<dbReference type="InterPro" id="IPR005219">
    <property type="entry name" value="PqiA-like_proteobact"/>
</dbReference>
<evidence type="ECO:0000256" key="5">
    <source>
        <dbReference type="ARBA" id="ARBA00022692"/>
    </source>
</evidence>
<dbReference type="PANTHER" id="PTHR30462:SF3">
    <property type="entry name" value="INTERMEMBRANE TRANSPORT PROTEIN PQIA"/>
    <property type="match status" value="1"/>
</dbReference>
<keyword evidence="3" id="KW-1003">Cell membrane</keyword>
<feature type="transmembrane region" description="Helical" evidence="8">
    <location>
        <begin position="317"/>
        <end position="341"/>
    </location>
</feature>
<feature type="transmembrane region" description="Helical" evidence="8">
    <location>
        <begin position="396"/>
        <end position="415"/>
    </location>
</feature>
<feature type="transmembrane region" description="Helical" evidence="8">
    <location>
        <begin position="362"/>
        <end position="384"/>
    </location>
</feature>
<feature type="transmembrane region" description="Helical" evidence="8">
    <location>
        <begin position="112"/>
        <end position="136"/>
    </location>
</feature>
<evidence type="ECO:0000256" key="2">
    <source>
        <dbReference type="ARBA" id="ARBA00007555"/>
    </source>
</evidence>
<protein>
    <submittedName>
        <fullName evidence="9">Paraquat-inducible membrane protein A</fullName>
    </submittedName>
</protein>
<dbReference type="GO" id="GO:0005886">
    <property type="term" value="C:plasma membrane"/>
    <property type="evidence" value="ECO:0007669"/>
    <property type="project" value="UniProtKB-SubCell"/>
</dbReference>
<dbReference type="Proteomes" id="UP000324392">
    <property type="component" value="Chromosome"/>
</dbReference>
<dbReference type="NCBIfam" id="NF011683">
    <property type="entry name" value="PRK15103.1"/>
    <property type="match status" value="1"/>
</dbReference>
<dbReference type="EMBL" id="AP019531">
    <property type="protein sequence ID" value="BBI92047.1"/>
    <property type="molecule type" value="Genomic_DNA"/>
</dbReference>
<keyword evidence="7 8" id="KW-0472">Membrane</keyword>
<evidence type="ECO:0000313" key="10">
    <source>
        <dbReference type="Proteomes" id="UP000324392"/>
    </source>
</evidence>
<dbReference type="NCBIfam" id="TIGR00155">
    <property type="entry name" value="pqiA_fam"/>
    <property type="match status" value="1"/>
</dbReference>
<dbReference type="InterPro" id="IPR051800">
    <property type="entry name" value="PqiA-PqiB_transport"/>
</dbReference>
<dbReference type="AlphaFoldDB" id="A0A455VG05"/>
<evidence type="ECO:0000256" key="3">
    <source>
        <dbReference type="ARBA" id="ARBA00022475"/>
    </source>
</evidence>
<keyword evidence="4" id="KW-0997">Cell inner membrane</keyword>
<keyword evidence="6 8" id="KW-1133">Transmembrane helix</keyword>
<dbReference type="Pfam" id="PF04403">
    <property type="entry name" value="PqiA"/>
    <property type="match status" value="2"/>
</dbReference>
<evidence type="ECO:0000256" key="7">
    <source>
        <dbReference type="ARBA" id="ARBA00023136"/>
    </source>
</evidence>
<reference evidence="9 10" key="1">
    <citation type="submission" date="2019-03" db="EMBL/GenBank/DDBJ databases">
        <title>The genome sequence of Candidatus Serratia symbiotica strain IS.</title>
        <authorList>
            <person name="Nikoh N."/>
            <person name="Koga R."/>
            <person name="Oshima K."/>
            <person name="Hattori M."/>
            <person name="Fukatsu T."/>
        </authorList>
    </citation>
    <scope>NUCLEOTIDE SEQUENCE [LARGE SCALE GENOMIC DNA]</scope>
    <source>
        <strain evidence="9 10">IS</strain>
    </source>
</reference>
<dbReference type="InterPro" id="IPR007498">
    <property type="entry name" value="PqiA-like"/>
</dbReference>
<evidence type="ECO:0000256" key="6">
    <source>
        <dbReference type="ARBA" id="ARBA00022989"/>
    </source>
</evidence>
<evidence type="ECO:0000256" key="4">
    <source>
        <dbReference type="ARBA" id="ARBA00022519"/>
    </source>
</evidence>
<keyword evidence="5 8" id="KW-0812">Transmembrane</keyword>
<feature type="transmembrane region" description="Helical" evidence="8">
    <location>
        <begin position="270"/>
        <end position="290"/>
    </location>
</feature>
<sequence>MCSYENHPQHSHTLPAAGRQDNLMLCPQCDMLVALPPLAFGTRALCPRCKTTLSTRWEEPRKQPIGYALSALFMLLLANIFPFINMRVAGFSNEIRLIQIPQVLVVDDYASLATLFMVLVQLIPAFCMLAIILLCAKVRMPLVLKEWIAKMLFQFKIWCMVEIFLARVLVSFVKLMAYGDIGIGNSFVPYCLYCLLQVRALQCIDRRWLWQDIEPAPHLDRPLKVGRTGMCQGMRSCHCCTAILPADQTHCPRCHSTGYVRRRHSLQWTLALLLTSFILYIPANMLPIMVTEALGSKINSTIMAGVILLWGEGSYPVAMVIFVASIMVPSLKMLAICWLCWDANGKGKKRADSERMHLIYDVVEFVGRWSMIDVFVIAVLSTLVRMGQLMNIYPDTGAVLFALVVILTMFAAMTFDPRLTWDCGNETIKKEPKGDGK</sequence>
<feature type="transmembrane region" description="Helical" evidence="8">
    <location>
        <begin position="65"/>
        <end position="84"/>
    </location>
</feature>
<dbReference type="PANTHER" id="PTHR30462">
    <property type="entry name" value="INTERMEMBRANE TRANSPORT PROTEIN PQIB-RELATED"/>
    <property type="match status" value="1"/>
</dbReference>
<comment type="similarity">
    <text evidence="2">Belongs to the PqiA family.</text>
</comment>
<accession>A0A455VG05</accession>
<name>A0A455VG05_9GAMM</name>
<gene>
    <name evidence="9" type="primary">pqiA</name>
    <name evidence="9" type="ORF">SSYIS1_15640</name>
</gene>
<evidence type="ECO:0000256" key="8">
    <source>
        <dbReference type="SAM" id="Phobius"/>
    </source>
</evidence>
<evidence type="ECO:0000256" key="1">
    <source>
        <dbReference type="ARBA" id="ARBA00004429"/>
    </source>
</evidence>
<evidence type="ECO:0000313" key="9">
    <source>
        <dbReference type="EMBL" id="BBI92047.1"/>
    </source>
</evidence>
<organism evidence="9 10">
    <name type="scientific">Serratia symbiotica</name>
    <dbReference type="NCBI Taxonomy" id="138074"/>
    <lineage>
        <taxon>Bacteria</taxon>
        <taxon>Pseudomonadati</taxon>
        <taxon>Pseudomonadota</taxon>
        <taxon>Gammaproteobacteria</taxon>
        <taxon>Enterobacterales</taxon>
        <taxon>Yersiniaceae</taxon>
        <taxon>Serratia</taxon>
    </lineage>
</organism>
<comment type="subcellular location">
    <subcellularLocation>
        <location evidence="1">Cell inner membrane</location>
        <topology evidence="1">Multi-pass membrane protein</topology>
    </subcellularLocation>
</comment>
<proteinExistence type="inferred from homology"/>